<dbReference type="EMBL" id="JAWRVE010000112">
    <property type="protein sequence ID" value="KAL1857552.1"/>
    <property type="molecule type" value="Genomic_DNA"/>
</dbReference>
<protein>
    <recommendedName>
        <fullName evidence="1">Heterokaryon incompatibility domain-containing protein</fullName>
    </recommendedName>
</protein>
<evidence type="ECO:0000313" key="3">
    <source>
        <dbReference type="Proteomes" id="UP001583177"/>
    </source>
</evidence>
<organism evidence="2 3">
    <name type="scientific">Diaporthe australafricana</name>
    <dbReference type="NCBI Taxonomy" id="127596"/>
    <lineage>
        <taxon>Eukaryota</taxon>
        <taxon>Fungi</taxon>
        <taxon>Dikarya</taxon>
        <taxon>Ascomycota</taxon>
        <taxon>Pezizomycotina</taxon>
        <taxon>Sordariomycetes</taxon>
        <taxon>Sordariomycetidae</taxon>
        <taxon>Diaporthales</taxon>
        <taxon>Diaporthaceae</taxon>
        <taxon>Diaporthe</taxon>
    </lineage>
</organism>
<dbReference type="PANTHER" id="PTHR33112:SF1">
    <property type="entry name" value="HETEROKARYON INCOMPATIBILITY DOMAIN-CONTAINING PROTEIN"/>
    <property type="match status" value="1"/>
</dbReference>
<comment type="caution">
    <text evidence="2">The sequence shown here is derived from an EMBL/GenBank/DDBJ whole genome shotgun (WGS) entry which is preliminary data.</text>
</comment>
<dbReference type="Proteomes" id="UP001583177">
    <property type="component" value="Unassembled WGS sequence"/>
</dbReference>
<name>A0ABR3WAS0_9PEZI</name>
<proteinExistence type="predicted"/>
<feature type="domain" description="Heterokaryon incompatibility" evidence="1">
    <location>
        <begin position="57"/>
        <end position="204"/>
    </location>
</feature>
<reference evidence="2 3" key="1">
    <citation type="journal article" date="2024" name="IMA Fungus">
        <title>IMA Genome - F19 : A genome assembly and annotation guide to empower mycologists, including annotated draft genome sequences of Ceratocystis pirilliformis, Diaporthe australafricana, Fusarium ophioides, Paecilomyces lecythidis, and Sporothrix stenoceras.</title>
        <authorList>
            <person name="Aylward J."/>
            <person name="Wilson A.M."/>
            <person name="Visagie C.M."/>
            <person name="Spraker J."/>
            <person name="Barnes I."/>
            <person name="Buitendag C."/>
            <person name="Ceriani C."/>
            <person name="Del Mar Angel L."/>
            <person name="du Plessis D."/>
            <person name="Fuchs T."/>
            <person name="Gasser K."/>
            <person name="Kramer D."/>
            <person name="Li W."/>
            <person name="Munsamy K."/>
            <person name="Piso A."/>
            <person name="Price J.L."/>
            <person name="Sonnekus B."/>
            <person name="Thomas C."/>
            <person name="van der Nest A."/>
            <person name="van Dijk A."/>
            <person name="van Heerden A."/>
            <person name="van Vuuren N."/>
            <person name="Yilmaz N."/>
            <person name="Duong T.A."/>
            <person name="van der Merwe N.A."/>
            <person name="Wingfield M.J."/>
            <person name="Wingfield B.D."/>
        </authorList>
    </citation>
    <scope>NUCLEOTIDE SEQUENCE [LARGE SCALE GENOMIC DNA]</scope>
    <source>
        <strain evidence="2 3">CMW 18300</strain>
    </source>
</reference>
<gene>
    <name evidence="2" type="ORF">Daus18300_010310</name>
</gene>
<dbReference type="Pfam" id="PF06985">
    <property type="entry name" value="HET"/>
    <property type="match status" value="1"/>
</dbReference>
<evidence type="ECO:0000313" key="2">
    <source>
        <dbReference type="EMBL" id="KAL1857552.1"/>
    </source>
</evidence>
<evidence type="ECO:0000259" key="1">
    <source>
        <dbReference type="Pfam" id="PF06985"/>
    </source>
</evidence>
<dbReference type="PANTHER" id="PTHR33112">
    <property type="entry name" value="DOMAIN PROTEIN, PUTATIVE-RELATED"/>
    <property type="match status" value="1"/>
</dbReference>
<keyword evidence="3" id="KW-1185">Reference proteome</keyword>
<dbReference type="InterPro" id="IPR010730">
    <property type="entry name" value="HET"/>
</dbReference>
<accession>A0ABR3WAS0</accession>
<sequence length="450" mass="50790">MKSCLTYLDGWIQECNKQHGDKCQVEPIAGRPTHHIPDWVIDSEDGCIVRGCSIPRYVALSYVWSPAVKDSITVDEVGDRLMLQSENLEDFRRAGFLRSGILERVPVVIRDAINFVQLSGFRYIWVDSLCIVQHEDTTQDRVGLMNEIYSGAYFTIIAAASSKRLYGNELDDGRHLPYESLSARDLHSKLLCSHWASRGWTFQEQLLSKRSIIFLDNVFFWDCQRDVQWPPPEADEKPGSFVGLQTTLQVRKPPIARKNPMEEGALTEVDRKSRNMDDKPKDLTSLSPVPDFKFYIELVCRYSNRNLTYDQDVLPAFSGVIEAFSRQTFRGGFVSGLPALFLDSALLWQPLLKARRRSMVGAGARIAPKAPLPSWSWAGWQCLVDPESLRGGLDFIAYNDAAPSVAETSSQDELRPRCKLVFNSSLAEFDALPGANFQLQKTGDIVQMPV</sequence>